<comment type="caution">
    <text evidence="2">The sequence shown here is derived from an EMBL/GenBank/DDBJ whole genome shotgun (WGS) entry which is preliminary data.</text>
</comment>
<keyword evidence="3" id="KW-1185">Reference proteome</keyword>
<reference evidence="2" key="1">
    <citation type="submission" date="2021-09" db="EMBL/GenBank/DDBJ databases">
        <authorList>
            <person name="Martin H S."/>
        </authorList>
    </citation>
    <scope>NUCLEOTIDE SEQUENCE</scope>
</reference>
<feature type="region of interest" description="Disordered" evidence="1">
    <location>
        <begin position="56"/>
        <end position="77"/>
    </location>
</feature>
<dbReference type="Proteomes" id="UP000789524">
    <property type="component" value="Unassembled WGS sequence"/>
</dbReference>
<name>A0A8J2QQX9_9NEOP</name>
<dbReference type="EMBL" id="CAKASE010000057">
    <property type="protein sequence ID" value="CAG9566958.1"/>
    <property type="molecule type" value="Genomic_DNA"/>
</dbReference>
<evidence type="ECO:0000256" key="1">
    <source>
        <dbReference type="SAM" id="MobiDB-lite"/>
    </source>
</evidence>
<sequence>MVCSYSAAVNRTMLGHSEIRGTVDKTYADKERQVEAYLRRGQQRVTRTPDVRYQANTHQNITSEITDRVPPRPSIGR</sequence>
<dbReference type="AlphaFoldDB" id="A0A8J2QQX9"/>
<evidence type="ECO:0000313" key="3">
    <source>
        <dbReference type="Proteomes" id="UP000789524"/>
    </source>
</evidence>
<accession>A0A8J2QQX9</accession>
<protein>
    <submittedName>
        <fullName evidence="2">(African queen) hypothetical protein</fullName>
    </submittedName>
</protein>
<gene>
    <name evidence="2" type="ORF">DCHRY22_LOCUS7519</name>
</gene>
<proteinExistence type="predicted"/>
<evidence type="ECO:0000313" key="2">
    <source>
        <dbReference type="EMBL" id="CAG9566958.1"/>
    </source>
</evidence>
<organism evidence="2 3">
    <name type="scientific">Danaus chrysippus</name>
    <name type="common">African queen</name>
    <dbReference type="NCBI Taxonomy" id="151541"/>
    <lineage>
        <taxon>Eukaryota</taxon>
        <taxon>Metazoa</taxon>
        <taxon>Ecdysozoa</taxon>
        <taxon>Arthropoda</taxon>
        <taxon>Hexapoda</taxon>
        <taxon>Insecta</taxon>
        <taxon>Pterygota</taxon>
        <taxon>Neoptera</taxon>
        <taxon>Endopterygota</taxon>
        <taxon>Lepidoptera</taxon>
        <taxon>Glossata</taxon>
        <taxon>Ditrysia</taxon>
        <taxon>Papilionoidea</taxon>
        <taxon>Nymphalidae</taxon>
        <taxon>Danainae</taxon>
        <taxon>Danaini</taxon>
        <taxon>Danaina</taxon>
        <taxon>Danaus</taxon>
        <taxon>Anosia</taxon>
    </lineage>
</organism>